<dbReference type="GO" id="GO:0034220">
    <property type="term" value="P:monoatomic ion transmembrane transport"/>
    <property type="evidence" value="ECO:0007669"/>
    <property type="project" value="UniProtKB-KW"/>
</dbReference>
<proteinExistence type="predicted"/>
<dbReference type="Gene3D" id="1.10.287.70">
    <property type="match status" value="1"/>
</dbReference>
<accession>A0A5B7FEL5</accession>
<dbReference type="Pfam" id="PF01007">
    <property type="entry name" value="IRK"/>
    <property type="match status" value="1"/>
</dbReference>
<dbReference type="AlphaFoldDB" id="A0A5B7FEL5"/>
<protein>
    <submittedName>
        <fullName evidence="2">Inward rectifier potassium channel 18</fullName>
    </submittedName>
</protein>
<evidence type="ECO:0000313" key="3">
    <source>
        <dbReference type="Proteomes" id="UP000324222"/>
    </source>
</evidence>
<keyword evidence="2" id="KW-0407">Ion channel</keyword>
<keyword evidence="3" id="KW-1185">Reference proteome</keyword>
<evidence type="ECO:0000313" key="2">
    <source>
        <dbReference type="EMBL" id="MPC43533.1"/>
    </source>
</evidence>
<evidence type="ECO:0000259" key="1">
    <source>
        <dbReference type="Pfam" id="PF01007"/>
    </source>
</evidence>
<dbReference type="InterPro" id="IPR040445">
    <property type="entry name" value="Kir_TM"/>
</dbReference>
<dbReference type="Proteomes" id="UP000324222">
    <property type="component" value="Unassembled WGS sequence"/>
</dbReference>
<reference evidence="2 3" key="1">
    <citation type="submission" date="2019-05" db="EMBL/GenBank/DDBJ databases">
        <title>Another draft genome of Portunus trituberculatus and its Hox gene families provides insights of decapod evolution.</title>
        <authorList>
            <person name="Jeong J.-H."/>
            <person name="Song I."/>
            <person name="Kim S."/>
            <person name="Choi T."/>
            <person name="Kim D."/>
            <person name="Ryu S."/>
            <person name="Kim W."/>
        </authorList>
    </citation>
    <scope>NUCLEOTIDE SEQUENCE [LARGE SCALE GENOMIC DNA]</scope>
    <source>
        <tissue evidence="2">Muscle</tissue>
    </source>
</reference>
<sequence>MRKRVVQKNGECNVSPSNVAKRRRRYLQDIFTTLVDIQINDTHILTVLSLFLVAALTVAVDPASVRHVIHQLVASIRSGVVGHRLLARGPPAAPPPRPASRLQVSYKFGNPSVLGRISAMSLGVIRRFY</sequence>
<feature type="domain" description="Potassium channel inwardly rectifying transmembrane" evidence="1">
    <location>
        <begin position="6"/>
        <end position="54"/>
    </location>
</feature>
<keyword evidence="2" id="KW-0406">Ion transport</keyword>
<keyword evidence="2" id="KW-0813">Transport</keyword>
<dbReference type="EMBL" id="VSRR010005870">
    <property type="protein sequence ID" value="MPC43533.1"/>
    <property type="molecule type" value="Genomic_DNA"/>
</dbReference>
<dbReference type="OrthoDB" id="273257at2759"/>
<organism evidence="2 3">
    <name type="scientific">Portunus trituberculatus</name>
    <name type="common">Swimming crab</name>
    <name type="synonym">Neptunus trituberculatus</name>
    <dbReference type="NCBI Taxonomy" id="210409"/>
    <lineage>
        <taxon>Eukaryota</taxon>
        <taxon>Metazoa</taxon>
        <taxon>Ecdysozoa</taxon>
        <taxon>Arthropoda</taxon>
        <taxon>Crustacea</taxon>
        <taxon>Multicrustacea</taxon>
        <taxon>Malacostraca</taxon>
        <taxon>Eumalacostraca</taxon>
        <taxon>Eucarida</taxon>
        <taxon>Decapoda</taxon>
        <taxon>Pleocyemata</taxon>
        <taxon>Brachyura</taxon>
        <taxon>Eubrachyura</taxon>
        <taxon>Portunoidea</taxon>
        <taxon>Portunidae</taxon>
        <taxon>Portuninae</taxon>
        <taxon>Portunus</taxon>
    </lineage>
</organism>
<name>A0A5B7FEL5_PORTR</name>
<gene>
    <name evidence="2" type="primary">KCNJ18</name>
    <name evidence="2" type="ORF">E2C01_037182</name>
</gene>
<comment type="caution">
    <text evidence="2">The sequence shown here is derived from an EMBL/GenBank/DDBJ whole genome shotgun (WGS) entry which is preliminary data.</text>
</comment>